<comment type="caution">
    <text evidence="1">The sequence shown here is derived from an EMBL/GenBank/DDBJ whole genome shotgun (WGS) entry which is preliminary data.</text>
</comment>
<dbReference type="STRING" id="1450535.A0A317W872"/>
<evidence type="ECO:0008006" key="3">
    <source>
        <dbReference type="Google" id="ProtNLM"/>
    </source>
</evidence>
<dbReference type="Proteomes" id="UP000246702">
    <property type="component" value="Unassembled WGS sequence"/>
</dbReference>
<dbReference type="GeneID" id="37115496"/>
<dbReference type="AlphaFoldDB" id="A0A317W872"/>
<dbReference type="EMBL" id="MSFK01000020">
    <property type="protein sequence ID" value="PWY81507.1"/>
    <property type="molecule type" value="Genomic_DNA"/>
</dbReference>
<accession>A0A317W872</accession>
<protein>
    <recommendedName>
        <fullName evidence="3">F-box domain-containing protein</fullName>
    </recommendedName>
</protein>
<dbReference type="OrthoDB" id="2305901at2759"/>
<proteinExistence type="predicted"/>
<organism evidence="1 2">
    <name type="scientific">Aspergillus sclerotioniger CBS 115572</name>
    <dbReference type="NCBI Taxonomy" id="1450535"/>
    <lineage>
        <taxon>Eukaryota</taxon>
        <taxon>Fungi</taxon>
        <taxon>Dikarya</taxon>
        <taxon>Ascomycota</taxon>
        <taxon>Pezizomycotina</taxon>
        <taxon>Eurotiomycetes</taxon>
        <taxon>Eurotiomycetidae</taxon>
        <taxon>Eurotiales</taxon>
        <taxon>Aspergillaceae</taxon>
        <taxon>Aspergillus</taxon>
        <taxon>Aspergillus subgen. Circumdati</taxon>
    </lineage>
</organism>
<sequence>MLPNPDRVQVDQSGSPATTATSHALALPEIVHEIFLWIMSDHASTWKFLKDGVTEEPNDDTDWSDWEESHRSYGRHGVLVQCAQVNRLWFREAVPFIWPDLADYEYYRSLPEFFVDVPDLARRQFYASFVEQADLRPVEVGESPQAVDQALSGVTFPKIQSLRLRLPGCYEPYHLPRVCCPKMVTLEIDPRFEYMPDTYCVLREEWDEMLRQIPMIFPNLETVRIIDRARVHPGALEQFAARLPLLKVFEHSKVIESAEPY</sequence>
<keyword evidence="2" id="KW-1185">Reference proteome</keyword>
<evidence type="ECO:0000313" key="1">
    <source>
        <dbReference type="EMBL" id="PWY81507.1"/>
    </source>
</evidence>
<name>A0A317W872_9EURO</name>
<reference evidence="1 2" key="1">
    <citation type="submission" date="2016-12" db="EMBL/GenBank/DDBJ databases">
        <title>The genomes of Aspergillus section Nigri reveals drivers in fungal speciation.</title>
        <authorList>
            <consortium name="DOE Joint Genome Institute"/>
            <person name="Vesth T.C."/>
            <person name="Nybo J."/>
            <person name="Theobald S."/>
            <person name="Brandl J."/>
            <person name="Frisvad J.C."/>
            <person name="Nielsen K.F."/>
            <person name="Lyhne E.K."/>
            <person name="Kogle M.E."/>
            <person name="Kuo A."/>
            <person name="Riley R."/>
            <person name="Clum A."/>
            <person name="Nolan M."/>
            <person name="Lipzen A."/>
            <person name="Salamov A."/>
            <person name="Henrissat B."/>
            <person name="Wiebenga A."/>
            <person name="De Vries R.P."/>
            <person name="Grigoriev I.V."/>
            <person name="Mortensen U.H."/>
            <person name="Andersen M.R."/>
            <person name="Baker S.E."/>
        </authorList>
    </citation>
    <scope>NUCLEOTIDE SEQUENCE [LARGE SCALE GENOMIC DNA]</scope>
    <source>
        <strain evidence="1 2">CBS 115572</strain>
    </source>
</reference>
<gene>
    <name evidence="1" type="ORF">BO94DRAFT_547793</name>
</gene>
<dbReference type="RefSeq" id="XP_025465575.1">
    <property type="nucleotide sequence ID" value="XM_025613353.1"/>
</dbReference>
<evidence type="ECO:0000313" key="2">
    <source>
        <dbReference type="Proteomes" id="UP000246702"/>
    </source>
</evidence>